<sequence>MKSAPGTLMTEKSTPSTSIPTRNRKATRRRRRRRKTESGRLRLQAQHYTSADQEQFQTFAGVLVRSGRVNVVERGDGRAAIVARGLSEQSGAVRFGPDESRPRESRQCRLDKTQGKSS</sequence>
<dbReference type="EMBL" id="CADCXV010001149">
    <property type="protein sequence ID" value="CAB0042022.1"/>
    <property type="molecule type" value="Genomic_DNA"/>
</dbReference>
<keyword evidence="3" id="KW-1185">Reference proteome</keyword>
<feature type="compositionally biased region" description="Basic residues" evidence="1">
    <location>
        <begin position="22"/>
        <end position="35"/>
    </location>
</feature>
<proteinExistence type="predicted"/>
<feature type="compositionally biased region" description="Basic and acidic residues" evidence="1">
    <location>
        <begin position="96"/>
        <end position="118"/>
    </location>
</feature>
<feature type="compositionally biased region" description="Polar residues" evidence="1">
    <location>
        <begin position="10"/>
        <end position="20"/>
    </location>
</feature>
<reference evidence="2 3" key="1">
    <citation type="submission" date="2020-02" db="EMBL/GenBank/DDBJ databases">
        <authorList>
            <person name="Ferguson B K."/>
        </authorList>
    </citation>
    <scope>NUCLEOTIDE SEQUENCE [LARGE SCALE GENOMIC DNA]</scope>
</reference>
<evidence type="ECO:0000313" key="3">
    <source>
        <dbReference type="Proteomes" id="UP000479190"/>
    </source>
</evidence>
<feature type="region of interest" description="Disordered" evidence="1">
    <location>
        <begin position="1"/>
        <end position="41"/>
    </location>
</feature>
<accession>A0A6H5IZH6</accession>
<protein>
    <submittedName>
        <fullName evidence="2">Uncharacterized protein</fullName>
    </submittedName>
</protein>
<gene>
    <name evidence="2" type="ORF">TBRA_LOCUS13665</name>
</gene>
<dbReference type="AlphaFoldDB" id="A0A6H5IZH6"/>
<evidence type="ECO:0000313" key="2">
    <source>
        <dbReference type="EMBL" id="CAB0042022.1"/>
    </source>
</evidence>
<name>A0A6H5IZH6_9HYME</name>
<dbReference type="Proteomes" id="UP000479190">
    <property type="component" value="Unassembled WGS sequence"/>
</dbReference>
<evidence type="ECO:0000256" key="1">
    <source>
        <dbReference type="SAM" id="MobiDB-lite"/>
    </source>
</evidence>
<feature type="region of interest" description="Disordered" evidence="1">
    <location>
        <begin position="92"/>
        <end position="118"/>
    </location>
</feature>
<organism evidence="2 3">
    <name type="scientific">Trichogramma brassicae</name>
    <dbReference type="NCBI Taxonomy" id="86971"/>
    <lineage>
        <taxon>Eukaryota</taxon>
        <taxon>Metazoa</taxon>
        <taxon>Ecdysozoa</taxon>
        <taxon>Arthropoda</taxon>
        <taxon>Hexapoda</taxon>
        <taxon>Insecta</taxon>
        <taxon>Pterygota</taxon>
        <taxon>Neoptera</taxon>
        <taxon>Endopterygota</taxon>
        <taxon>Hymenoptera</taxon>
        <taxon>Apocrita</taxon>
        <taxon>Proctotrupomorpha</taxon>
        <taxon>Chalcidoidea</taxon>
        <taxon>Trichogrammatidae</taxon>
        <taxon>Trichogramma</taxon>
    </lineage>
</organism>